<sequence length="133" mass="15624">MKAEQHNLDVEKILQNFPTRLGRIKSYGKRPWPLIEQDSIAKRQSSSHLGDNLLHSVSLLDHMMKWERTTRQLERMRSDDGPFQFSFLPNQLFNDNHMIIKLMINMKTKSHKIIIANLSLSSSYNTCQSYYSL</sequence>
<proteinExistence type="predicted"/>
<protein>
    <submittedName>
        <fullName evidence="1">Uncharacterized protein</fullName>
    </submittedName>
</protein>
<gene>
    <name evidence="1" type="ORF">T10_4697</name>
</gene>
<evidence type="ECO:0000313" key="2">
    <source>
        <dbReference type="Proteomes" id="UP000054843"/>
    </source>
</evidence>
<evidence type="ECO:0000313" key="1">
    <source>
        <dbReference type="EMBL" id="KRZ68451.1"/>
    </source>
</evidence>
<name>A0A0V1MA06_9BILA</name>
<keyword evidence="2" id="KW-1185">Reference proteome</keyword>
<reference evidence="1 2" key="1">
    <citation type="submission" date="2015-01" db="EMBL/GenBank/DDBJ databases">
        <title>Evolution of Trichinella species and genotypes.</title>
        <authorList>
            <person name="Korhonen P.K."/>
            <person name="Edoardo P."/>
            <person name="Giuseppe L.R."/>
            <person name="Gasser R.B."/>
        </authorList>
    </citation>
    <scope>NUCLEOTIDE SEQUENCE [LARGE SCALE GENOMIC DNA]</scope>
    <source>
        <strain evidence="1">ISS1980</strain>
    </source>
</reference>
<organism evidence="1 2">
    <name type="scientific">Trichinella papuae</name>
    <dbReference type="NCBI Taxonomy" id="268474"/>
    <lineage>
        <taxon>Eukaryota</taxon>
        <taxon>Metazoa</taxon>
        <taxon>Ecdysozoa</taxon>
        <taxon>Nematoda</taxon>
        <taxon>Enoplea</taxon>
        <taxon>Dorylaimia</taxon>
        <taxon>Trichinellida</taxon>
        <taxon>Trichinellidae</taxon>
        <taxon>Trichinella</taxon>
    </lineage>
</organism>
<dbReference type="AlphaFoldDB" id="A0A0V1MA06"/>
<dbReference type="OrthoDB" id="5913425at2759"/>
<comment type="caution">
    <text evidence="1">The sequence shown here is derived from an EMBL/GenBank/DDBJ whole genome shotgun (WGS) entry which is preliminary data.</text>
</comment>
<accession>A0A0V1MA06</accession>
<dbReference type="EMBL" id="JYDO01000165">
    <property type="protein sequence ID" value="KRZ68451.1"/>
    <property type="molecule type" value="Genomic_DNA"/>
</dbReference>
<dbReference type="Proteomes" id="UP000054843">
    <property type="component" value="Unassembled WGS sequence"/>
</dbReference>